<dbReference type="Gene3D" id="2.130.10.130">
    <property type="entry name" value="Integrin alpha, N-terminal"/>
    <property type="match status" value="4"/>
</dbReference>
<dbReference type="OrthoDB" id="9816120at2"/>
<sequence length="1111" mass="123592">MNKGFGLYAFSLVLVVLTACETTKKKDITLLELVPSEETGLVFSNNIKEGFGLDNNVLTYTNFYNGGGVSIGDINNDGLVDIYLSANQKTGKLFLNKGNFKFQDITKGSGLDTISGWKTGVTMVDINQDQLLDLYICRSGRMHPNLRTNLLFVNNGDMTFTEQGRKYGLDDSSNSIHATFFDYDLDGDLDMYSLNHAIDPIKKLSKRLSDYEYNKDAGDKFYENQNGHFIDISKSLGIHQSSLGAGLGVGVSDLYNDGYPDVYVCNDFLGRDYLYDNSGKDVFKENALEALNHISYSSMGVDVADINNDGWQDLFVVDMKSSTNFGRKTNMTSMNPRAFNILVEVGGHYQYMRNTLQLNNGDRTFSDIAPLAGLASTDWSWSPLFTDLDNDGYKDLFVTNGIRKNTNNKDYENYRTKRLNEEKVKAVPDIKSTVAEILNNIPPEKPVNQVYKNINGLTFEKKNDHWGVNVPSFSNGSAYADLDNDGDMDLIINNVDDIVHVYRNRATEINENGFLKIKLQGDHLNVNGIGAKVMIQTDEGKQYLEQQVSRGYQSSVDFILHFGIGESKKIELIKVVWTDGKESKLVNVERNQQVVIDYKNAVKPSGNDEKNRPKIFKDVAKASGLRHEHMENGYDDFKREVLLPHKMSTFGPALTVGDINGDGFDDFFIGGAKNFEGAVYFQNSDATFKKTIQKAISADRSQEDLDAIFFDSDGDGDLDLYVVSGGNEKTAGDSYYQDRLYLNDGKGYFTKSNTSLPVMHTSGGVVKANDFDEDGDLDLFVGGRLLPGQYPKTGRSYLLENVNGQFKDVTLSHTEDLTFPGMVTDAIWSDYNGDGAQDLILVGEWMPITIFENDGGKLKKVPQDPTLSKSNGWWFSITEADVNMDGTMDYLLGNLGENYKYTATPKAPFNLYAGDFDSNGSSDIVLSYYEDDKLYPLRGKECSSQQIPALKKKFKNYNSFGMATLVDVYDPELLGKATHLEAMTFSNSILINNNNNNGFELIKLPKEAQVSAVFGIVYEDFDDDGFNDIVIGGNLYNSEVETPRNDAGYGLFLKGNGTENFVPIKNYVSGLSIPGDVKKIKTIRLGSIDNGQRGLIVAVNNDFIKLIAANN</sequence>
<dbReference type="PANTHER" id="PTHR16026">
    <property type="entry name" value="CARTILAGE ACIDIC PROTEIN 1"/>
    <property type="match status" value="1"/>
</dbReference>
<dbReference type="Pfam" id="PF07593">
    <property type="entry name" value="UnbV_ASPIC"/>
    <property type="match status" value="1"/>
</dbReference>
<dbReference type="AlphaFoldDB" id="A0A2K9PWP0"/>
<evidence type="ECO:0000256" key="1">
    <source>
        <dbReference type="ARBA" id="ARBA00022729"/>
    </source>
</evidence>
<evidence type="ECO:0000259" key="2">
    <source>
        <dbReference type="Pfam" id="PF07593"/>
    </source>
</evidence>
<dbReference type="PANTHER" id="PTHR16026:SF0">
    <property type="entry name" value="CARTILAGE ACIDIC PROTEIN 1"/>
    <property type="match status" value="1"/>
</dbReference>
<dbReference type="Proteomes" id="UP000235826">
    <property type="component" value="Chromosome"/>
</dbReference>
<dbReference type="InterPro" id="IPR013517">
    <property type="entry name" value="FG-GAP"/>
</dbReference>
<dbReference type="InterPro" id="IPR027039">
    <property type="entry name" value="Crtac1"/>
</dbReference>
<dbReference type="InterPro" id="IPR028994">
    <property type="entry name" value="Integrin_alpha_N"/>
</dbReference>
<dbReference type="PROSITE" id="PS51257">
    <property type="entry name" value="PROKAR_LIPOPROTEIN"/>
    <property type="match status" value="1"/>
</dbReference>
<dbReference type="RefSeq" id="WP_102757901.1">
    <property type="nucleotide sequence ID" value="NZ_CP025791.1"/>
</dbReference>
<gene>
    <name evidence="3" type="ORF">C1H87_22080</name>
</gene>
<feature type="domain" description="ASPIC/UnbV" evidence="2">
    <location>
        <begin position="528"/>
        <end position="594"/>
    </location>
</feature>
<dbReference type="EMBL" id="CP025791">
    <property type="protein sequence ID" value="AUP81258.1"/>
    <property type="molecule type" value="Genomic_DNA"/>
</dbReference>
<proteinExistence type="predicted"/>
<keyword evidence="4" id="KW-1185">Reference proteome</keyword>
<dbReference type="Pfam" id="PF13517">
    <property type="entry name" value="FG-GAP_3"/>
    <property type="match status" value="5"/>
</dbReference>
<dbReference type="SUPFAM" id="SSF69318">
    <property type="entry name" value="Integrin alpha N-terminal domain"/>
    <property type="match status" value="3"/>
</dbReference>
<reference evidence="3 4" key="1">
    <citation type="submission" date="2018-01" db="EMBL/GenBank/DDBJ databases">
        <title>Complete genome sequence of Flavivirga eckloniae ECD14 isolated from seaweed Ecklonia cava.</title>
        <authorList>
            <person name="Lee J.H."/>
            <person name="Baik K.S."/>
            <person name="Seong C.N."/>
        </authorList>
    </citation>
    <scope>NUCLEOTIDE SEQUENCE [LARGE SCALE GENOMIC DNA]</scope>
    <source>
        <strain evidence="3 4">ECD14</strain>
    </source>
</reference>
<keyword evidence="1" id="KW-0732">Signal</keyword>
<organism evidence="3 4">
    <name type="scientific">Flavivirga eckloniae</name>
    <dbReference type="NCBI Taxonomy" id="1803846"/>
    <lineage>
        <taxon>Bacteria</taxon>
        <taxon>Pseudomonadati</taxon>
        <taxon>Bacteroidota</taxon>
        <taxon>Flavobacteriia</taxon>
        <taxon>Flavobacteriales</taxon>
        <taxon>Flavobacteriaceae</taxon>
        <taxon>Flavivirga</taxon>
    </lineage>
</organism>
<evidence type="ECO:0000313" key="4">
    <source>
        <dbReference type="Proteomes" id="UP000235826"/>
    </source>
</evidence>
<dbReference type="InterPro" id="IPR011519">
    <property type="entry name" value="UnbV_ASPIC"/>
</dbReference>
<name>A0A2K9PWP0_9FLAO</name>
<dbReference type="KEGG" id="fek:C1H87_22080"/>
<evidence type="ECO:0000313" key="3">
    <source>
        <dbReference type="EMBL" id="AUP81258.1"/>
    </source>
</evidence>
<protein>
    <recommendedName>
        <fullName evidence="2">ASPIC/UnbV domain-containing protein</fullName>
    </recommendedName>
</protein>
<accession>A0A2K9PWP0</accession>